<dbReference type="Gene3D" id="3.10.310.50">
    <property type="match status" value="1"/>
</dbReference>
<evidence type="ECO:0000259" key="2">
    <source>
        <dbReference type="Pfam" id="PF04536"/>
    </source>
</evidence>
<accession>A0A9D1MQU0</accession>
<dbReference type="Proteomes" id="UP000824099">
    <property type="component" value="Unassembled WGS sequence"/>
</dbReference>
<keyword evidence="1" id="KW-0732">Signal</keyword>
<organism evidence="3 4">
    <name type="scientific">Candidatus Avacidaminococcus intestinavium</name>
    <dbReference type="NCBI Taxonomy" id="2840684"/>
    <lineage>
        <taxon>Bacteria</taxon>
        <taxon>Bacillati</taxon>
        <taxon>Bacillota</taxon>
        <taxon>Negativicutes</taxon>
        <taxon>Acidaminococcales</taxon>
        <taxon>Acidaminococcaceae</taxon>
        <taxon>Acidaminococcaceae incertae sedis</taxon>
        <taxon>Candidatus Avacidaminococcus</taxon>
    </lineage>
</organism>
<protein>
    <submittedName>
        <fullName evidence="3">TPM domain-containing protein</fullName>
    </submittedName>
</protein>
<evidence type="ECO:0000256" key="1">
    <source>
        <dbReference type="SAM" id="SignalP"/>
    </source>
</evidence>
<feature type="domain" description="TPM" evidence="2">
    <location>
        <begin position="37"/>
        <end position="160"/>
    </location>
</feature>
<dbReference type="InterPro" id="IPR007621">
    <property type="entry name" value="TPM_dom"/>
</dbReference>
<sequence length="251" mass="27035">MKQWLIPLLFLLQLYLPNFAFADNNIPQKPQGNNIYVQDYAHILSAKTIHSINDTSRQLYEKTQSQIVVVTVPSLNGVPLENYSLELFRSWGIGSAKSNNGVLILVAVNDRQSRIEVGYGLEGALPDGKTGRLQDEFMIPYFASGDYDTGILQGYLKLAELVASEYNITLSLSADLAPHPAPNEDNSIWQKALFAAALIILLMLDRVFLGGTLFNLLLLIFLRGGGGGGRGGGGGGFGGGSSGGGGSSRKW</sequence>
<dbReference type="AlphaFoldDB" id="A0A9D1MQU0"/>
<comment type="caution">
    <text evidence="3">The sequence shown here is derived from an EMBL/GenBank/DDBJ whole genome shotgun (WGS) entry which is preliminary data.</text>
</comment>
<reference evidence="3" key="2">
    <citation type="journal article" date="2021" name="PeerJ">
        <title>Extensive microbial diversity within the chicken gut microbiome revealed by metagenomics and culture.</title>
        <authorList>
            <person name="Gilroy R."/>
            <person name="Ravi A."/>
            <person name="Getino M."/>
            <person name="Pursley I."/>
            <person name="Horton D.L."/>
            <person name="Alikhan N.F."/>
            <person name="Baker D."/>
            <person name="Gharbi K."/>
            <person name="Hall N."/>
            <person name="Watson M."/>
            <person name="Adriaenssens E.M."/>
            <person name="Foster-Nyarko E."/>
            <person name="Jarju S."/>
            <person name="Secka A."/>
            <person name="Antonio M."/>
            <person name="Oren A."/>
            <person name="Chaudhuri R.R."/>
            <person name="La Ragione R."/>
            <person name="Hildebrand F."/>
            <person name="Pallen M.J."/>
        </authorList>
    </citation>
    <scope>NUCLEOTIDE SEQUENCE</scope>
    <source>
        <strain evidence="3">CHK160-1198</strain>
    </source>
</reference>
<evidence type="ECO:0000313" key="3">
    <source>
        <dbReference type="EMBL" id="HIU64590.1"/>
    </source>
</evidence>
<dbReference type="EMBL" id="DVNI01000102">
    <property type="protein sequence ID" value="HIU64590.1"/>
    <property type="molecule type" value="Genomic_DNA"/>
</dbReference>
<evidence type="ECO:0000313" key="4">
    <source>
        <dbReference type="Proteomes" id="UP000824099"/>
    </source>
</evidence>
<reference evidence="3" key="1">
    <citation type="submission" date="2020-10" db="EMBL/GenBank/DDBJ databases">
        <authorList>
            <person name="Gilroy R."/>
        </authorList>
    </citation>
    <scope>NUCLEOTIDE SEQUENCE</scope>
    <source>
        <strain evidence="3">CHK160-1198</strain>
    </source>
</reference>
<dbReference type="Pfam" id="PF04536">
    <property type="entry name" value="TPM_phosphatase"/>
    <property type="match status" value="1"/>
</dbReference>
<gene>
    <name evidence="3" type="ORF">IAB06_06115</name>
</gene>
<name>A0A9D1MQU0_9FIRM</name>
<feature type="signal peptide" evidence="1">
    <location>
        <begin position="1"/>
        <end position="22"/>
    </location>
</feature>
<proteinExistence type="predicted"/>
<feature type="chain" id="PRO_5038624632" evidence="1">
    <location>
        <begin position="23"/>
        <end position="251"/>
    </location>
</feature>
<dbReference type="PANTHER" id="PTHR30373:SF2">
    <property type="entry name" value="UPF0603 PROTEIN YGCG"/>
    <property type="match status" value="1"/>
</dbReference>
<dbReference type="PANTHER" id="PTHR30373">
    <property type="entry name" value="UPF0603 PROTEIN YGCG"/>
    <property type="match status" value="1"/>
</dbReference>